<dbReference type="EMBL" id="LUUG01000033">
    <property type="protein sequence ID" value="OAI09280.1"/>
    <property type="molecule type" value="Genomic_DNA"/>
</dbReference>
<name>A0A177MW72_METMH</name>
<evidence type="ECO:0000313" key="2">
    <source>
        <dbReference type="Proteomes" id="UP000078090"/>
    </source>
</evidence>
<accession>A0A177MW72</accession>
<dbReference type="Proteomes" id="UP000078090">
    <property type="component" value="Unassembled WGS sequence"/>
</dbReference>
<sequence length="137" mass="15840">GVTDSGNSQTLDQYLTWVIRFYHGWELYPSGWNNIKQDLLFRIKDQALAKEVKDKMDDLGLSISREWAKNNDTRVINTRHVSIWGNALLKSLQQGETLEIIERITADVHDLVGKKISADVITENRFYAEEDIFKDVN</sequence>
<organism evidence="1 2">
    <name type="scientific">Methylomonas methanica</name>
    <dbReference type="NCBI Taxonomy" id="421"/>
    <lineage>
        <taxon>Bacteria</taxon>
        <taxon>Pseudomonadati</taxon>
        <taxon>Pseudomonadota</taxon>
        <taxon>Gammaproteobacteria</taxon>
        <taxon>Methylococcales</taxon>
        <taxon>Methylococcaceae</taxon>
        <taxon>Methylomonas</taxon>
    </lineage>
</organism>
<dbReference type="RefSeq" id="WP_064006845.1">
    <property type="nucleotide sequence ID" value="NZ_LUUG01000033.1"/>
</dbReference>
<proteinExistence type="predicted"/>
<evidence type="ECO:0000313" key="1">
    <source>
        <dbReference type="EMBL" id="OAI09280.1"/>
    </source>
</evidence>
<feature type="non-terminal residue" evidence="1">
    <location>
        <position position="1"/>
    </location>
</feature>
<dbReference type="AlphaFoldDB" id="A0A177MW72"/>
<comment type="caution">
    <text evidence="1">The sequence shown here is derived from an EMBL/GenBank/DDBJ whole genome shotgun (WGS) entry which is preliminary data.</text>
</comment>
<reference evidence="1 2" key="1">
    <citation type="submission" date="2016-03" db="EMBL/GenBank/DDBJ databases">
        <authorList>
            <person name="Ploux O."/>
        </authorList>
    </citation>
    <scope>NUCLEOTIDE SEQUENCE [LARGE SCALE GENOMIC DNA]</scope>
    <source>
        <strain evidence="1 2">R-45363</strain>
    </source>
</reference>
<gene>
    <name evidence="1" type="ORF">A1332_06155</name>
</gene>
<protein>
    <submittedName>
        <fullName evidence="1">Uncharacterized protein</fullName>
    </submittedName>
</protein>